<dbReference type="SUPFAM" id="SSF51905">
    <property type="entry name" value="FAD/NAD(P)-binding domain"/>
    <property type="match status" value="1"/>
</dbReference>
<keyword evidence="7" id="KW-0676">Redox-active center</keyword>
<dbReference type="InterPro" id="IPR050260">
    <property type="entry name" value="FAD-bd_OxRdtase"/>
</dbReference>
<dbReference type="Gene3D" id="3.40.250.10">
    <property type="entry name" value="Rhodanese-like domain"/>
    <property type="match status" value="1"/>
</dbReference>
<sequence length="557" mass="60893">MKIVIIGSVAAGTSVAAKARRNTEEAEIVVYDQGKDISYSVCGIPYQIGGEVESTDQLTPRNAAWFKKRYNVDIFTEHKVTKANHETKTLEVLNVVTGETKEDHYDVLVLATGASPFTPPPFNQNEYDNVFQVRNIQDNRDITAYLSLKQPKKAVVVGSGFIGLEMTEQLVHKGMEVTLVEMQDQVMPPMDADMAFRVEEHLRAHGVRLLLSDTVKTIDGKNSVKSVTTTKGETLEADIVFLSVGVRPNTELAKQMGVEIGTTGAIAVNKKMQTNVPDVYAVGDVAESFSVITGKPIYRPLGSTANKMGRIAGDVITGGNLEHRGVLGTGIFRLFDLHVGQSGLTEKEAIQEGYEYETLYNLKPDHAEYLGGQELTIKALADRKTGRVLGAQVIGKGGVDKRVDVLATAITFGAKAEDLFHLDLAYAPPFATTKDPVLYTGMALDNAIKRNPLMTPTKILAAQEKGEAIQIIDTRSKKDYEKSHVKGAVHIPLGELRIRAEELDKEVPTVTYCNKGVTGNAAQNVLINHGFKEVYNLSGGNKNYQSYVTMLDAKKTY</sequence>
<protein>
    <submittedName>
        <fullName evidence="9">FAD-dependent oxidoreductase</fullName>
    </submittedName>
</protein>
<dbReference type="PRINTS" id="PR00368">
    <property type="entry name" value="FADPNR"/>
</dbReference>
<dbReference type="Pfam" id="PF02852">
    <property type="entry name" value="Pyr_redox_dim"/>
    <property type="match status" value="1"/>
</dbReference>
<keyword evidence="5" id="KW-0560">Oxidoreductase</keyword>
<dbReference type="Pfam" id="PF00581">
    <property type="entry name" value="Rhodanese"/>
    <property type="match status" value="1"/>
</dbReference>
<evidence type="ECO:0000259" key="8">
    <source>
        <dbReference type="PROSITE" id="PS50206"/>
    </source>
</evidence>
<dbReference type="PANTHER" id="PTHR43429">
    <property type="entry name" value="PYRIDINE NUCLEOTIDE-DISULFIDE OXIDOREDUCTASE DOMAIN-CONTAINING"/>
    <property type="match status" value="1"/>
</dbReference>
<organism evidence="9 10">
    <name type="scientific">Jeotgalibaca arthritidis</name>
    <dbReference type="NCBI Taxonomy" id="1868794"/>
    <lineage>
        <taxon>Bacteria</taxon>
        <taxon>Bacillati</taxon>
        <taxon>Bacillota</taxon>
        <taxon>Bacilli</taxon>
        <taxon>Lactobacillales</taxon>
        <taxon>Carnobacteriaceae</taxon>
        <taxon>Jeotgalibaca</taxon>
    </lineage>
</organism>
<evidence type="ECO:0000256" key="2">
    <source>
        <dbReference type="ARBA" id="ARBA00009130"/>
    </source>
</evidence>
<name>A0A6G7K9A7_9LACT</name>
<dbReference type="InterPro" id="IPR036188">
    <property type="entry name" value="FAD/NAD-bd_sf"/>
</dbReference>
<dbReference type="KEGG" id="jar:G7057_04815"/>
<comment type="similarity">
    <text evidence="2">Belongs to the class-III pyridine nucleotide-disulfide oxidoreductase family.</text>
</comment>
<dbReference type="Proteomes" id="UP000501451">
    <property type="component" value="Chromosome"/>
</dbReference>
<gene>
    <name evidence="9" type="ORF">G7057_04815</name>
</gene>
<keyword evidence="6" id="KW-0558">Oxidation</keyword>
<dbReference type="Gene3D" id="3.50.50.60">
    <property type="entry name" value="FAD/NAD(P)-binding domain"/>
    <property type="match status" value="2"/>
</dbReference>
<dbReference type="PRINTS" id="PR00411">
    <property type="entry name" value="PNDRDTASEI"/>
</dbReference>
<dbReference type="SMART" id="SM00450">
    <property type="entry name" value="RHOD"/>
    <property type="match status" value="1"/>
</dbReference>
<comment type="cofactor">
    <cofactor evidence="1">
        <name>FAD</name>
        <dbReference type="ChEBI" id="CHEBI:57692"/>
    </cofactor>
</comment>
<evidence type="ECO:0000256" key="4">
    <source>
        <dbReference type="ARBA" id="ARBA00022827"/>
    </source>
</evidence>
<dbReference type="GO" id="GO:0016491">
    <property type="term" value="F:oxidoreductase activity"/>
    <property type="evidence" value="ECO:0007669"/>
    <property type="project" value="UniProtKB-KW"/>
</dbReference>
<evidence type="ECO:0000256" key="6">
    <source>
        <dbReference type="ARBA" id="ARBA00023097"/>
    </source>
</evidence>
<dbReference type="InterPro" id="IPR001763">
    <property type="entry name" value="Rhodanese-like_dom"/>
</dbReference>
<evidence type="ECO:0000256" key="7">
    <source>
        <dbReference type="ARBA" id="ARBA00023284"/>
    </source>
</evidence>
<dbReference type="PANTHER" id="PTHR43429:SF1">
    <property type="entry name" value="NAD(P)H SULFUR OXIDOREDUCTASE (COA-DEPENDENT)"/>
    <property type="match status" value="1"/>
</dbReference>
<evidence type="ECO:0000256" key="1">
    <source>
        <dbReference type="ARBA" id="ARBA00001974"/>
    </source>
</evidence>
<dbReference type="InterPro" id="IPR023753">
    <property type="entry name" value="FAD/NAD-binding_dom"/>
</dbReference>
<evidence type="ECO:0000256" key="5">
    <source>
        <dbReference type="ARBA" id="ARBA00023002"/>
    </source>
</evidence>
<accession>A0A6G7K9A7</accession>
<dbReference type="AlphaFoldDB" id="A0A6G7K9A7"/>
<reference evidence="9 10" key="1">
    <citation type="journal article" date="2017" name="Int. J. Syst. Evol. Microbiol.">
        <title>Jeotgalibaca porci sp. nov. and Jeotgalibaca arthritidis sp. nov., isolated from pigs, and emended description of the genus Jeotgalibaca.</title>
        <authorList>
            <person name="Zamora L."/>
            <person name="Perez-Sancho M."/>
            <person name="Dominguez L."/>
            <person name="Fernandez-Garayzabal J.F."/>
            <person name="Vela A.I."/>
        </authorList>
    </citation>
    <scope>NUCLEOTIDE SEQUENCE [LARGE SCALE GENOMIC DNA]</scope>
    <source>
        <strain evidence="9 10">CECT 9157</strain>
    </source>
</reference>
<dbReference type="InterPro" id="IPR036873">
    <property type="entry name" value="Rhodanese-like_dom_sf"/>
</dbReference>
<dbReference type="SUPFAM" id="SSF55424">
    <property type="entry name" value="FAD/NAD-linked reductases, dimerisation (C-terminal) domain"/>
    <property type="match status" value="1"/>
</dbReference>
<keyword evidence="3" id="KW-0285">Flavoprotein</keyword>
<keyword evidence="10" id="KW-1185">Reference proteome</keyword>
<keyword evidence="4" id="KW-0274">FAD</keyword>
<dbReference type="InterPro" id="IPR016156">
    <property type="entry name" value="FAD/NAD-linked_Rdtase_dimer_sf"/>
</dbReference>
<dbReference type="RefSeq" id="WP_166161746.1">
    <property type="nucleotide sequence ID" value="NZ_CP049740.1"/>
</dbReference>
<evidence type="ECO:0000313" key="9">
    <source>
        <dbReference type="EMBL" id="QII81859.1"/>
    </source>
</evidence>
<feature type="domain" description="Rhodanese" evidence="8">
    <location>
        <begin position="465"/>
        <end position="553"/>
    </location>
</feature>
<dbReference type="InterPro" id="IPR004099">
    <property type="entry name" value="Pyr_nucl-diS_OxRdtase_dimer"/>
</dbReference>
<dbReference type="EMBL" id="CP049740">
    <property type="protein sequence ID" value="QII81859.1"/>
    <property type="molecule type" value="Genomic_DNA"/>
</dbReference>
<dbReference type="SUPFAM" id="SSF52821">
    <property type="entry name" value="Rhodanese/Cell cycle control phosphatase"/>
    <property type="match status" value="1"/>
</dbReference>
<evidence type="ECO:0000313" key="10">
    <source>
        <dbReference type="Proteomes" id="UP000501451"/>
    </source>
</evidence>
<evidence type="ECO:0000256" key="3">
    <source>
        <dbReference type="ARBA" id="ARBA00022630"/>
    </source>
</evidence>
<dbReference type="Pfam" id="PF07992">
    <property type="entry name" value="Pyr_redox_2"/>
    <property type="match status" value="1"/>
</dbReference>
<dbReference type="PROSITE" id="PS50206">
    <property type="entry name" value="RHODANESE_3"/>
    <property type="match status" value="1"/>
</dbReference>
<proteinExistence type="inferred from homology"/>